<protein>
    <submittedName>
        <fullName evidence="1">Uncharacterized protein</fullName>
    </submittedName>
</protein>
<proteinExistence type="predicted"/>
<sequence length="106" mass="11712">MPSNTCNRLAQFTAAVVGHTQIETIPSILLDYIHTPNSTVLRIQKCFETRWCKHAELIYSDVAGLASMAAKKDSLKKDSVGFVKEFTNMSMPQTFLGTSTHSAPHV</sequence>
<evidence type="ECO:0000313" key="1">
    <source>
        <dbReference type="EMBL" id="CAE8626832.1"/>
    </source>
</evidence>
<name>A0A813GUS5_POLGL</name>
<feature type="non-terminal residue" evidence="1">
    <location>
        <position position="106"/>
    </location>
</feature>
<evidence type="ECO:0000313" key="2">
    <source>
        <dbReference type="Proteomes" id="UP000654075"/>
    </source>
</evidence>
<accession>A0A813GUS5</accession>
<keyword evidence="2" id="KW-1185">Reference proteome</keyword>
<dbReference type="AlphaFoldDB" id="A0A813GUS5"/>
<dbReference type="EMBL" id="CAJNNV010029046">
    <property type="protein sequence ID" value="CAE8626832.1"/>
    <property type="molecule type" value="Genomic_DNA"/>
</dbReference>
<gene>
    <name evidence="1" type="ORF">PGLA1383_LOCUS43720</name>
</gene>
<organism evidence="1 2">
    <name type="scientific">Polarella glacialis</name>
    <name type="common">Dinoflagellate</name>
    <dbReference type="NCBI Taxonomy" id="89957"/>
    <lineage>
        <taxon>Eukaryota</taxon>
        <taxon>Sar</taxon>
        <taxon>Alveolata</taxon>
        <taxon>Dinophyceae</taxon>
        <taxon>Suessiales</taxon>
        <taxon>Suessiaceae</taxon>
        <taxon>Polarella</taxon>
    </lineage>
</organism>
<dbReference type="Proteomes" id="UP000654075">
    <property type="component" value="Unassembled WGS sequence"/>
</dbReference>
<reference evidence="1" key="1">
    <citation type="submission" date="2021-02" db="EMBL/GenBank/DDBJ databases">
        <authorList>
            <person name="Dougan E. K."/>
            <person name="Rhodes N."/>
            <person name="Thang M."/>
            <person name="Chan C."/>
        </authorList>
    </citation>
    <scope>NUCLEOTIDE SEQUENCE</scope>
</reference>
<comment type="caution">
    <text evidence="1">The sequence shown here is derived from an EMBL/GenBank/DDBJ whole genome shotgun (WGS) entry which is preliminary data.</text>
</comment>